<gene>
    <name evidence="1" type="ORF">OOJ96_15705</name>
</gene>
<accession>A0ACC7PFP6</accession>
<evidence type="ECO:0000313" key="1">
    <source>
        <dbReference type="EMBL" id="MFO2478850.1"/>
    </source>
</evidence>
<dbReference type="Proteomes" id="UP001637618">
    <property type="component" value="Unassembled WGS sequence"/>
</dbReference>
<reference evidence="1" key="1">
    <citation type="submission" date="2022-11" db="EMBL/GenBank/DDBJ databases">
        <title>Draft genome sequences of strains of Pseudomonas imrae sp. nov.</title>
        <authorList>
            <person name="Salva Serra F."/>
            <person name="Nimje P."/>
            <person name="Moore E.R.B."/>
            <person name="Marathe N.P."/>
        </authorList>
    </citation>
    <scope>NUCLEOTIDE SEQUENCE</scope>
    <source>
        <strain evidence="1">15FMM2</strain>
    </source>
</reference>
<sequence>MTSLQNAIKSTAGWCFSLGRKFMGVTPTSTLIVQAASLSAQILLVLTFFLPIKILILLGSDAIPHYYPAYFRALEKSHLIMGLSALALACYFLYLISELAVSFFSKKGAKKLLAQSAKLTLFEKQQLLATQAYEKFTRALSAGTFAAITFLVLSYIYPSLLIVSILYIATMLLLITTLHNRSTTVRRLLSVHYRVILNVLASVGFLMTFLFMIADFLFMTPPKIFAALIALLLIRQGMSRVAVLLQNLTSLRSQYRQINALFFHGQQLVTNTTNHTIQTKRLLDEEQRCIWIQEAMNCITPKKSNLRNTSWHQIGRSNIYSFEARFESDDDPCEKNYLFKLFDSNSFSLAEQERTLLTCVYGIPAPIFLGETKVENLTCHVFQLENYRKAMPKEFGTGTTSINSALLAIEPSEALKKRFSRSHLFLEQRLSDELLTSLSIVATPQQSITLTLFSEKYDILKQVLSQLPRQIISLNTTPDTLLISDTGDTCLSHWAGWKMEPVGANWPIGERAKLEQAFRQALLKRPSLADVPVDAVTLCTLTYAFESLCQRARYVEAISLLPEMLEKLEAIETYIVE</sequence>
<protein>
    <submittedName>
        <fullName evidence="1">Uncharacterized protein</fullName>
    </submittedName>
</protein>
<keyword evidence="2" id="KW-1185">Reference proteome</keyword>
<proteinExistence type="predicted"/>
<comment type="caution">
    <text evidence="1">The sequence shown here is derived from an EMBL/GenBank/DDBJ whole genome shotgun (WGS) entry which is preliminary data.</text>
</comment>
<name>A0ACC7PFP6_9PSED</name>
<evidence type="ECO:0000313" key="2">
    <source>
        <dbReference type="Proteomes" id="UP001637618"/>
    </source>
</evidence>
<organism evidence="1 2">
    <name type="scientific">Pseudomonas imrae</name>
    <dbReference type="NCBI Taxonomy" id="2992837"/>
    <lineage>
        <taxon>Bacteria</taxon>
        <taxon>Pseudomonadati</taxon>
        <taxon>Pseudomonadota</taxon>
        <taxon>Gammaproteobacteria</taxon>
        <taxon>Pseudomonadales</taxon>
        <taxon>Pseudomonadaceae</taxon>
        <taxon>Pseudomonas</taxon>
    </lineage>
</organism>
<dbReference type="EMBL" id="JAPEQY010000011">
    <property type="protein sequence ID" value="MFO2478850.1"/>
    <property type="molecule type" value="Genomic_DNA"/>
</dbReference>